<feature type="transmembrane region" description="Helical" evidence="3">
    <location>
        <begin position="42"/>
        <end position="70"/>
    </location>
</feature>
<sequence>MEEGGSSSSSTVVVVVVVVRTVTWVGAWWLSRPLGTCVHDVYVLPAAATTTTTTAAAAAWSVVAVAASAVEGGKEERLERLCSYEMCGWWWWRCGVLVMYDVCVGGVVMGADSAGKGWSAPPPELFPCNLPVPTRELRGDTHKPPSGPPPTVTTGTLNPLLTKEAQEVYERALFYDSTNPDIYYNLGVVLLEQGRAQQALAYLDKALEMDPDHQQALLNSAVLIQQESGNAELRPLAYQRLLRLVQRDPLNERIYFNLGMIAMDDRDYRNAEKWFRKLLRCEGAPKTDPCGVNKSNSIDPTIHYLGFLTHQFPSPPHPPSPLLAVIFLPHFTHLSPPSSPPTPPSSPPPTPPSSPPPTPPSSPPPTPPSSPPPTPPSSPPTPPSSPPTPPSSPPTPPSSPPTPPSSPPTPPSSPPTPPSSPPTPPSSPPPTPPSLPPPTPPSLPPPTPPSSPPTPPSSPPTPPSSSPPFPSPPQAIELKEDFRSALFNLALLLTDDQRPLEAAPFLNQLVKHHPDHVKGLILLGDIYINNIKDLDAAEKCYERILAVDPGNVQGLHNLCVVYVERGELTAAETCLSRAHVMAPHEDYILRHLKIVRTRLAKYSQMQQQQAGGGGGSERTATSALPDASDLSEVPSEVSQARPKKTVFITKNSDSSSKNIDKQVAQATGAAGKSDSSDSPS</sequence>
<protein>
    <submittedName>
        <fullName evidence="4">Uncharacterized protein</fullName>
    </submittedName>
</protein>
<gene>
    <name evidence="4" type="ORF">Pcinc_037862</name>
</gene>
<evidence type="ECO:0000256" key="1">
    <source>
        <dbReference type="PROSITE-ProRule" id="PRU00339"/>
    </source>
</evidence>
<dbReference type="GO" id="GO:0005783">
    <property type="term" value="C:endoplasmic reticulum"/>
    <property type="evidence" value="ECO:0007669"/>
    <property type="project" value="TreeGrafter"/>
</dbReference>
<feature type="transmembrane region" description="Helical" evidence="3">
    <location>
        <begin position="12"/>
        <end position="30"/>
    </location>
</feature>
<dbReference type="InterPro" id="IPR019734">
    <property type="entry name" value="TPR_rpt"/>
</dbReference>
<feature type="region of interest" description="Disordered" evidence="2">
    <location>
        <begin position="137"/>
        <end position="157"/>
    </location>
</feature>
<dbReference type="PRINTS" id="PR01217">
    <property type="entry name" value="PRICHEXTENSN"/>
</dbReference>
<dbReference type="EMBL" id="JAWQEG010006101">
    <property type="protein sequence ID" value="KAK3855754.1"/>
    <property type="molecule type" value="Genomic_DNA"/>
</dbReference>
<dbReference type="SMART" id="SM00028">
    <property type="entry name" value="TPR"/>
    <property type="match status" value="5"/>
</dbReference>
<dbReference type="FunFam" id="1.25.40.10:FF:000239">
    <property type="entry name" value="Transmembrane and TPR repeat-containing protein 3"/>
    <property type="match status" value="1"/>
</dbReference>
<feature type="repeat" description="TPR" evidence="1">
    <location>
        <begin position="180"/>
        <end position="213"/>
    </location>
</feature>
<dbReference type="PROSITE" id="PS50005">
    <property type="entry name" value="TPR"/>
    <property type="match status" value="1"/>
</dbReference>
<comment type="caution">
    <text evidence="4">The sequence shown here is derived from an EMBL/GenBank/DDBJ whole genome shotgun (WGS) entry which is preliminary data.</text>
</comment>
<evidence type="ECO:0000256" key="2">
    <source>
        <dbReference type="SAM" id="MobiDB-lite"/>
    </source>
</evidence>
<organism evidence="4 5">
    <name type="scientific">Petrolisthes cinctipes</name>
    <name type="common">Flat porcelain crab</name>
    <dbReference type="NCBI Taxonomy" id="88211"/>
    <lineage>
        <taxon>Eukaryota</taxon>
        <taxon>Metazoa</taxon>
        <taxon>Ecdysozoa</taxon>
        <taxon>Arthropoda</taxon>
        <taxon>Crustacea</taxon>
        <taxon>Multicrustacea</taxon>
        <taxon>Malacostraca</taxon>
        <taxon>Eumalacostraca</taxon>
        <taxon>Eucarida</taxon>
        <taxon>Decapoda</taxon>
        <taxon>Pleocyemata</taxon>
        <taxon>Anomura</taxon>
        <taxon>Galatheoidea</taxon>
        <taxon>Porcellanidae</taxon>
        <taxon>Petrolisthes</taxon>
    </lineage>
</organism>
<dbReference type="Proteomes" id="UP001286313">
    <property type="component" value="Unassembled WGS sequence"/>
</dbReference>
<keyword evidence="3" id="KW-1133">Transmembrane helix</keyword>
<dbReference type="Pfam" id="PF13432">
    <property type="entry name" value="TPR_16"/>
    <property type="match status" value="2"/>
</dbReference>
<accession>A0AAE1BUX2</accession>
<dbReference type="GO" id="GO:0000030">
    <property type="term" value="F:mannosyltransferase activity"/>
    <property type="evidence" value="ECO:0007669"/>
    <property type="project" value="TreeGrafter"/>
</dbReference>
<reference evidence="4" key="1">
    <citation type="submission" date="2023-10" db="EMBL/GenBank/DDBJ databases">
        <title>Genome assemblies of two species of porcelain crab, Petrolisthes cinctipes and Petrolisthes manimaculis (Anomura: Porcellanidae).</title>
        <authorList>
            <person name="Angst P."/>
        </authorList>
    </citation>
    <scope>NUCLEOTIDE SEQUENCE</scope>
    <source>
        <strain evidence="4">PB745_01</strain>
        <tissue evidence="4">Gill</tissue>
    </source>
</reference>
<keyword evidence="3" id="KW-0812">Transmembrane</keyword>
<name>A0AAE1BUX2_PETCI</name>
<dbReference type="SUPFAM" id="SSF48452">
    <property type="entry name" value="TPR-like"/>
    <property type="match status" value="2"/>
</dbReference>
<dbReference type="PROSITE" id="PS50293">
    <property type="entry name" value="TPR_REGION"/>
    <property type="match status" value="1"/>
</dbReference>
<evidence type="ECO:0000313" key="5">
    <source>
        <dbReference type="Proteomes" id="UP001286313"/>
    </source>
</evidence>
<feature type="compositionally biased region" description="Pro residues" evidence="2">
    <location>
        <begin position="337"/>
        <end position="473"/>
    </location>
</feature>
<dbReference type="AlphaFoldDB" id="A0AAE1BUX2"/>
<keyword evidence="3" id="KW-0472">Membrane</keyword>
<keyword evidence="5" id="KW-1185">Reference proteome</keyword>
<evidence type="ECO:0000313" key="4">
    <source>
        <dbReference type="EMBL" id="KAK3855754.1"/>
    </source>
</evidence>
<dbReference type="Pfam" id="PF14559">
    <property type="entry name" value="TPR_19"/>
    <property type="match status" value="1"/>
</dbReference>
<feature type="region of interest" description="Disordered" evidence="2">
    <location>
        <begin position="605"/>
        <end position="680"/>
    </location>
</feature>
<feature type="region of interest" description="Disordered" evidence="2">
    <location>
        <begin position="335"/>
        <end position="475"/>
    </location>
</feature>
<dbReference type="PANTHER" id="PTHR44395:SF1">
    <property type="entry name" value="PROTEIN O-MANNOSYL-TRANSFERASE TMTC3"/>
    <property type="match status" value="1"/>
</dbReference>
<dbReference type="Gene3D" id="1.25.40.10">
    <property type="entry name" value="Tetratricopeptide repeat domain"/>
    <property type="match status" value="2"/>
</dbReference>
<dbReference type="GO" id="GO:0035269">
    <property type="term" value="P:protein O-linked glycosylation via mannose"/>
    <property type="evidence" value="ECO:0007669"/>
    <property type="project" value="TreeGrafter"/>
</dbReference>
<dbReference type="PANTHER" id="PTHR44395">
    <property type="match status" value="1"/>
</dbReference>
<feature type="transmembrane region" description="Helical" evidence="3">
    <location>
        <begin position="90"/>
        <end position="111"/>
    </location>
</feature>
<dbReference type="InterPro" id="IPR011990">
    <property type="entry name" value="TPR-like_helical_dom_sf"/>
</dbReference>
<proteinExistence type="predicted"/>
<keyword evidence="1" id="KW-0802">TPR repeat</keyword>
<evidence type="ECO:0000256" key="3">
    <source>
        <dbReference type="SAM" id="Phobius"/>
    </source>
</evidence>